<protein>
    <submittedName>
        <fullName evidence="1">Uncharacterized protein</fullName>
    </submittedName>
</protein>
<dbReference type="HOGENOM" id="CLU_042788_0_0_11"/>
<organism evidence="1 2">
    <name type="scientific">Parascardovia denticolens DSM 10105 = JCM 12538</name>
    <dbReference type="NCBI Taxonomy" id="864564"/>
    <lineage>
        <taxon>Bacteria</taxon>
        <taxon>Bacillati</taxon>
        <taxon>Actinomycetota</taxon>
        <taxon>Actinomycetes</taxon>
        <taxon>Bifidobacteriales</taxon>
        <taxon>Bifidobacteriaceae</taxon>
        <taxon>Parascardovia</taxon>
    </lineage>
</organism>
<dbReference type="EMBL" id="AEON01000002">
    <property type="protein sequence ID" value="EFT82619.1"/>
    <property type="molecule type" value="Genomic_DNA"/>
</dbReference>
<dbReference type="SUPFAM" id="SSF52467">
    <property type="entry name" value="DHS-like NAD/FAD-binding domain"/>
    <property type="match status" value="1"/>
</dbReference>
<keyword evidence="2" id="KW-1185">Reference proteome</keyword>
<dbReference type="Pfam" id="PF13289">
    <property type="entry name" value="SIR2_2"/>
    <property type="match status" value="1"/>
</dbReference>
<name>E6K2R5_PARDN</name>
<gene>
    <name evidence="1" type="ORF">HMPREF0620_1304</name>
</gene>
<proteinExistence type="predicted"/>
<accession>E6K2R5</accession>
<dbReference type="Proteomes" id="UP000004946">
    <property type="component" value="Chromosome"/>
</dbReference>
<evidence type="ECO:0000313" key="2">
    <source>
        <dbReference type="Proteomes" id="UP000004946"/>
    </source>
</evidence>
<dbReference type="eggNOG" id="ENOG502Z7ZR">
    <property type="taxonomic scope" value="Bacteria"/>
</dbReference>
<sequence length="383" mass="43694">MGGVDMSDKSLNIQQFRKLAITKHLNFLIGSGVSTPAVPLMSWVKYDSKGAIPEEDEIRRNKELVRRIRIISYLALANTAGGKCKGDSELWRCVGNIDAEKNQTDLQPSDPHKILGETIHEYKRFFQMIIRLLNLSNARETPRSATIFTTNYDLLLETAIDECLAENNFVFNDGARGYFNRYLDSSNFNQVVSYRGLNDNYTDELPSITLIKPHGSVNWEKGGYSEEQIAVRNRVVNSPVIVPPNGHEGEATFLSNHFHDMLRVFQLELDKPQSVLFVIGFSFQDDHIARMLRRALDNRELKVVIFGYSDQDRHVILQNIFHDSHHPASYPNFQIITPSDFNDEETEEKEGSANPVKKVRKIDLEFVTDMLQSASLKELRSAE</sequence>
<evidence type="ECO:0000313" key="1">
    <source>
        <dbReference type="EMBL" id="EFT82619.1"/>
    </source>
</evidence>
<reference evidence="1 2" key="1">
    <citation type="submission" date="2010-12" db="EMBL/GenBank/DDBJ databases">
        <authorList>
            <person name="Muzny D."/>
            <person name="Qin X."/>
            <person name="Buhay C."/>
            <person name="Dugan-Rocha S."/>
            <person name="Ding Y."/>
            <person name="Chen G."/>
            <person name="Hawes A."/>
            <person name="Holder M."/>
            <person name="Jhangiani S."/>
            <person name="Johnson A."/>
            <person name="Khan Z."/>
            <person name="Li Z."/>
            <person name="Liu W."/>
            <person name="Liu X."/>
            <person name="Perez L."/>
            <person name="Shen H."/>
            <person name="Wang Q."/>
            <person name="Watt J."/>
            <person name="Xi L."/>
            <person name="Xin Y."/>
            <person name="Zhou J."/>
            <person name="Deng J."/>
            <person name="Jiang H."/>
            <person name="Liu Y."/>
            <person name="Qu J."/>
            <person name="Song X.-Z."/>
            <person name="Zhang L."/>
            <person name="Villasana D."/>
            <person name="Johnson A."/>
            <person name="Liu J."/>
            <person name="Liyanage D."/>
            <person name="Lorensuhewa L."/>
            <person name="Robinson T."/>
            <person name="Song A."/>
            <person name="Song B.-B."/>
            <person name="Dinh H."/>
            <person name="Thornton R."/>
            <person name="Coyle M."/>
            <person name="Francisco L."/>
            <person name="Jackson L."/>
            <person name="Javaid M."/>
            <person name="Korchina V."/>
            <person name="Kovar C."/>
            <person name="Mata R."/>
            <person name="Mathew T."/>
            <person name="Ngo R."/>
            <person name="Nguyen L."/>
            <person name="Nguyen N."/>
            <person name="Okwuonu G."/>
            <person name="Ongeri F."/>
            <person name="Pham C."/>
            <person name="Simmons D."/>
            <person name="Wilczek-Boney K."/>
            <person name="Hale W."/>
            <person name="Jakkamsetti A."/>
            <person name="Pham P."/>
            <person name="Ruth R."/>
            <person name="San Lucas F."/>
            <person name="Warren J."/>
            <person name="Zhang J."/>
            <person name="Zhao Z."/>
            <person name="Zhou C."/>
            <person name="Zhu D."/>
            <person name="Lee S."/>
            <person name="Bess C."/>
            <person name="Blankenburg K."/>
            <person name="Forbes L."/>
            <person name="Fu Q."/>
            <person name="Gubbala S."/>
            <person name="Hirani K."/>
            <person name="Jayaseelan J.C."/>
            <person name="Lara F."/>
            <person name="Munidasa M."/>
            <person name="Palculict T."/>
            <person name="Patil S."/>
            <person name="Pu L.-L."/>
            <person name="Saada N."/>
            <person name="Tang L."/>
            <person name="Weissenberger G."/>
            <person name="Zhu Y."/>
            <person name="Hemphill L."/>
            <person name="Shang Y."/>
            <person name="Youmans B."/>
            <person name="Ayvaz T."/>
            <person name="Ross M."/>
            <person name="Santibanez J."/>
            <person name="Aqrawi P."/>
            <person name="Gross S."/>
            <person name="Joshi V."/>
            <person name="Fowler G."/>
            <person name="Nazareth L."/>
            <person name="Reid J."/>
            <person name="Worley K."/>
            <person name="Petrosino J."/>
            <person name="Highlander S."/>
            <person name="Gibbs R."/>
        </authorList>
    </citation>
    <scope>NUCLEOTIDE SEQUENCE [LARGE SCALE GENOMIC DNA]</scope>
    <source>
        <strain evidence="1 2">DSM 10105</strain>
    </source>
</reference>
<dbReference type="InterPro" id="IPR029035">
    <property type="entry name" value="DHS-like_NAD/FAD-binding_dom"/>
</dbReference>
<comment type="caution">
    <text evidence="1">The sequence shown here is derived from an EMBL/GenBank/DDBJ whole genome shotgun (WGS) entry which is preliminary data.</text>
</comment>
<dbReference type="AlphaFoldDB" id="E6K2R5"/>